<dbReference type="Proteomes" id="UP000636394">
    <property type="component" value="Unassembled WGS sequence"/>
</dbReference>
<sequence length="182" mass="20203">MTYYDQIYELAVDNYYLVSTRDAVEAGIPPIELAKLAHRGKLENISHGLYRLARHVPHPNDAYAVAVAQVGPDAYLFGESVIAMLGLAPTNPAYTCVAAPKRVRKRLPSSIRLKKPTEGDVVTSYEGIPAQSVASAIRSARTTMMDDRLREAAQRAREKGYLFAGEYAELKEEMGWDEEAEQ</sequence>
<comment type="caution">
    <text evidence="2">The sequence shown here is derived from an EMBL/GenBank/DDBJ whole genome shotgun (WGS) entry which is preliminary data.</text>
</comment>
<name>A0ABX0IIB7_9ACTN</name>
<accession>A0ABX0IIB7</accession>
<evidence type="ECO:0000313" key="3">
    <source>
        <dbReference type="Proteomes" id="UP000636394"/>
    </source>
</evidence>
<protein>
    <recommendedName>
        <fullName evidence="1">AbiEi antitoxin N-terminal domain-containing protein</fullName>
    </recommendedName>
</protein>
<organism evidence="2 3">
    <name type="scientific">Xiamenia xianingshaonis</name>
    <dbReference type="NCBI Taxonomy" id="2682776"/>
    <lineage>
        <taxon>Bacteria</taxon>
        <taxon>Bacillati</taxon>
        <taxon>Actinomycetota</taxon>
        <taxon>Coriobacteriia</taxon>
        <taxon>Eggerthellales</taxon>
        <taxon>Eggerthellaceae</taxon>
        <taxon>Xiamenia</taxon>
    </lineage>
</organism>
<gene>
    <name evidence="2" type="ORF">GMI68_01980</name>
</gene>
<keyword evidence="3" id="KW-1185">Reference proteome</keyword>
<proteinExistence type="predicted"/>
<evidence type="ECO:0000313" key="2">
    <source>
        <dbReference type="EMBL" id="NHM13551.1"/>
    </source>
</evidence>
<dbReference type="RefSeq" id="WP_166338487.1">
    <property type="nucleotide sequence ID" value="NZ_WPCR01000002.1"/>
</dbReference>
<dbReference type="Pfam" id="PF13338">
    <property type="entry name" value="AbiEi_4"/>
    <property type="match status" value="1"/>
</dbReference>
<feature type="domain" description="AbiEi antitoxin N-terminal" evidence="1">
    <location>
        <begin position="5"/>
        <end position="53"/>
    </location>
</feature>
<dbReference type="InterPro" id="IPR025159">
    <property type="entry name" value="AbiEi_N"/>
</dbReference>
<evidence type="ECO:0000259" key="1">
    <source>
        <dbReference type="Pfam" id="PF13338"/>
    </source>
</evidence>
<reference evidence="2 3" key="1">
    <citation type="submission" date="2019-11" db="EMBL/GenBank/DDBJ databases">
        <title>Eggerthellaceae novel genus isolated from the rectal contents of marmort.</title>
        <authorList>
            <person name="Zhang G."/>
        </authorList>
    </citation>
    <scope>NUCLEOTIDE SEQUENCE [LARGE SCALE GENOMIC DNA]</scope>
    <source>
        <strain evidence="3">zg-886</strain>
    </source>
</reference>
<dbReference type="EMBL" id="WPCR01000002">
    <property type="protein sequence ID" value="NHM13551.1"/>
    <property type="molecule type" value="Genomic_DNA"/>
</dbReference>